<organism evidence="1 2">
    <name type="scientific">Crossiella equi</name>
    <dbReference type="NCBI Taxonomy" id="130796"/>
    <lineage>
        <taxon>Bacteria</taxon>
        <taxon>Bacillati</taxon>
        <taxon>Actinomycetota</taxon>
        <taxon>Actinomycetes</taxon>
        <taxon>Pseudonocardiales</taxon>
        <taxon>Pseudonocardiaceae</taxon>
        <taxon>Crossiella</taxon>
    </lineage>
</organism>
<evidence type="ECO:0000313" key="2">
    <source>
        <dbReference type="Proteomes" id="UP001519363"/>
    </source>
</evidence>
<accession>A0ABS5AEV8</accession>
<evidence type="ECO:0000313" key="1">
    <source>
        <dbReference type="EMBL" id="MBP2474837.1"/>
    </source>
</evidence>
<dbReference type="EMBL" id="JAGIOO010000001">
    <property type="protein sequence ID" value="MBP2474837.1"/>
    <property type="molecule type" value="Genomic_DNA"/>
</dbReference>
<sequence length="70" mass="7706">MIALVLTASAALAFVCCLLRFAWRRRQQTESAYAGSHRRAPHQPPNRILRHAIATAGTHGLGMIRKTEGP</sequence>
<dbReference type="Proteomes" id="UP001519363">
    <property type="component" value="Unassembled WGS sequence"/>
</dbReference>
<proteinExistence type="predicted"/>
<dbReference type="RefSeq" id="WP_086781690.1">
    <property type="nucleotide sequence ID" value="NZ_JAGIOO010000001.1"/>
</dbReference>
<comment type="caution">
    <text evidence="1">The sequence shown here is derived from an EMBL/GenBank/DDBJ whole genome shotgun (WGS) entry which is preliminary data.</text>
</comment>
<reference evidence="1 2" key="1">
    <citation type="submission" date="2021-03" db="EMBL/GenBank/DDBJ databases">
        <title>Sequencing the genomes of 1000 actinobacteria strains.</title>
        <authorList>
            <person name="Klenk H.-P."/>
        </authorList>
    </citation>
    <scope>NUCLEOTIDE SEQUENCE [LARGE SCALE GENOMIC DNA]</scope>
    <source>
        <strain evidence="1 2">DSM 44580</strain>
    </source>
</reference>
<gene>
    <name evidence="1" type="ORF">JOF53_003709</name>
</gene>
<name>A0ABS5AEV8_9PSEU</name>
<protein>
    <submittedName>
        <fullName evidence="1">H+/Cl- antiporter ClcA</fullName>
    </submittedName>
</protein>
<keyword evidence="2" id="KW-1185">Reference proteome</keyword>